<dbReference type="InterPro" id="IPR050389">
    <property type="entry name" value="LysR-type_TF"/>
</dbReference>
<dbReference type="GO" id="GO:0003677">
    <property type="term" value="F:DNA binding"/>
    <property type="evidence" value="ECO:0007669"/>
    <property type="project" value="UniProtKB-KW"/>
</dbReference>
<dbReference type="PANTHER" id="PTHR30118:SF15">
    <property type="entry name" value="TRANSCRIPTIONAL REGULATORY PROTEIN"/>
    <property type="match status" value="1"/>
</dbReference>
<evidence type="ECO:0000313" key="6">
    <source>
        <dbReference type="EMBL" id="CAB3788539.1"/>
    </source>
</evidence>
<keyword evidence="2" id="KW-0805">Transcription regulation</keyword>
<organism evidence="6 7">
    <name type="scientific">Paraburkholderia caffeinitolerans</name>
    <dbReference type="NCBI Taxonomy" id="1723730"/>
    <lineage>
        <taxon>Bacteria</taxon>
        <taxon>Pseudomonadati</taxon>
        <taxon>Pseudomonadota</taxon>
        <taxon>Betaproteobacteria</taxon>
        <taxon>Burkholderiales</taxon>
        <taxon>Burkholderiaceae</taxon>
        <taxon>Paraburkholderia</taxon>
    </lineage>
</organism>
<dbReference type="RefSeq" id="WP_129563633.1">
    <property type="nucleotide sequence ID" value="NZ_CADIKL010000011.1"/>
</dbReference>
<dbReference type="AlphaFoldDB" id="A0A6J5FX49"/>
<sequence length="301" mass="33519">MDIHDLDLNLLVVFDVLLRERRVAAAARELGISQPGVSNALNRMRRVFSDELFLRTPNGMVPTPLAESLAEPVSDALGRIRAMLNKPTGFDPAQSARSFTIAMTDIGEIYFLPQLMKWLSATAPGVTVSTVRDTAINLREEMETGRVDLALGFLPDLQAGFFQQRLFRQRYVCLYRRGHPAAGADGLTLKAFRAAEHISVVAAGTGHGLVDEMIQRAGVTRNVRMRVPHFVAVGHIVQQTDLIAVVPEAYAMRTLEPFGLACAPCPVKIPDIVINMLWHGKNHRDTGNRWLREHLFEEFSR</sequence>
<keyword evidence="7" id="KW-1185">Reference proteome</keyword>
<dbReference type="PROSITE" id="PS50931">
    <property type="entry name" value="HTH_LYSR"/>
    <property type="match status" value="1"/>
</dbReference>
<dbReference type="CDD" id="cd08459">
    <property type="entry name" value="PBP2_DntR_NahR_LinR_like"/>
    <property type="match status" value="1"/>
</dbReference>
<dbReference type="GO" id="GO:0003700">
    <property type="term" value="F:DNA-binding transcription factor activity"/>
    <property type="evidence" value="ECO:0007669"/>
    <property type="project" value="InterPro"/>
</dbReference>
<dbReference type="SUPFAM" id="SSF46785">
    <property type="entry name" value="Winged helix' DNA-binding domain"/>
    <property type="match status" value="1"/>
</dbReference>
<dbReference type="PANTHER" id="PTHR30118">
    <property type="entry name" value="HTH-TYPE TRANSCRIPTIONAL REGULATOR LEUO-RELATED"/>
    <property type="match status" value="1"/>
</dbReference>
<dbReference type="Pfam" id="PF03466">
    <property type="entry name" value="LysR_substrate"/>
    <property type="match status" value="1"/>
</dbReference>
<evidence type="ECO:0000259" key="5">
    <source>
        <dbReference type="PROSITE" id="PS50931"/>
    </source>
</evidence>
<dbReference type="PRINTS" id="PR00039">
    <property type="entry name" value="HTHLYSR"/>
</dbReference>
<dbReference type="Gene3D" id="3.40.190.10">
    <property type="entry name" value="Periplasmic binding protein-like II"/>
    <property type="match status" value="2"/>
</dbReference>
<dbReference type="InterPro" id="IPR036390">
    <property type="entry name" value="WH_DNA-bd_sf"/>
</dbReference>
<dbReference type="SUPFAM" id="SSF53850">
    <property type="entry name" value="Periplasmic binding protein-like II"/>
    <property type="match status" value="1"/>
</dbReference>
<dbReference type="EMBL" id="CADIKL010000011">
    <property type="protein sequence ID" value="CAB3788539.1"/>
    <property type="molecule type" value="Genomic_DNA"/>
</dbReference>
<reference evidence="6 7" key="1">
    <citation type="submission" date="2020-04" db="EMBL/GenBank/DDBJ databases">
        <authorList>
            <person name="De Canck E."/>
        </authorList>
    </citation>
    <scope>NUCLEOTIDE SEQUENCE [LARGE SCALE GENOMIC DNA]</scope>
    <source>
        <strain evidence="6 7">LMG 28688</strain>
    </source>
</reference>
<dbReference type="InterPro" id="IPR000847">
    <property type="entry name" value="LysR_HTH_N"/>
</dbReference>
<evidence type="ECO:0000256" key="4">
    <source>
        <dbReference type="ARBA" id="ARBA00023163"/>
    </source>
</evidence>
<dbReference type="Pfam" id="PF00126">
    <property type="entry name" value="HTH_1"/>
    <property type="match status" value="1"/>
</dbReference>
<evidence type="ECO:0000256" key="1">
    <source>
        <dbReference type="ARBA" id="ARBA00009437"/>
    </source>
</evidence>
<protein>
    <submittedName>
        <fullName evidence="6">PCP degradation transcriptional activation protein</fullName>
    </submittedName>
</protein>
<dbReference type="Gene3D" id="1.10.10.10">
    <property type="entry name" value="Winged helix-like DNA-binding domain superfamily/Winged helix DNA-binding domain"/>
    <property type="match status" value="1"/>
</dbReference>
<feature type="domain" description="HTH lysR-type" evidence="5">
    <location>
        <begin position="6"/>
        <end position="63"/>
    </location>
</feature>
<name>A0A6J5FX49_9BURK</name>
<evidence type="ECO:0000256" key="3">
    <source>
        <dbReference type="ARBA" id="ARBA00023125"/>
    </source>
</evidence>
<keyword evidence="3" id="KW-0238">DNA-binding</keyword>
<evidence type="ECO:0000313" key="7">
    <source>
        <dbReference type="Proteomes" id="UP000494119"/>
    </source>
</evidence>
<gene>
    <name evidence="6" type="primary">pcpR_3</name>
    <name evidence="6" type="ORF">LMG28688_02708</name>
</gene>
<keyword evidence="4" id="KW-0804">Transcription</keyword>
<evidence type="ECO:0000256" key="2">
    <source>
        <dbReference type="ARBA" id="ARBA00023015"/>
    </source>
</evidence>
<dbReference type="InterPro" id="IPR005119">
    <property type="entry name" value="LysR_subst-bd"/>
</dbReference>
<dbReference type="InterPro" id="IPR036388">
    <property type="entry name" value="WH-like_DNA-bd_sf"/>
</dbReference>
<comment type="similarity">
    <text evidence="1">Belongs to the LysR transcriptional regulatory family.</text>
</comment>
<accession>A0A6J5FX49</accession>
<proteinExistence type="inferred from homology"/>
<dbReference type="Proteomes" id="UP000494119">
    <property type="component" value="Unassembled WGS sequence"/>
</dbReference>